<dbReference type="AlphaFoldDB" id="A0A2R6S6Q1"/>
<comment type="caution">
    <text evidence="1">The sequence shown here is derived from an EMBL/GenBank/DDBJ whole genome shotgun (WGS) entry which is preliminary data.</text>
</comment>
<proteinExistence type="predicted"/>
<gene>
    <name evidence="1" type="ORF">PHLCEN_2v203</name>
</gene>
<reference evidence="1 2" key="1">
    <citation type="submission" date="2018-02" db="EMBL/GenBank/DDBJ databases">
        <title>Genome sequence of the basidiomycete white-rot fungus Phlebia centrifuga.</title>
        <authorList>
            <person name="Granchi Z."/>
            <person name="Peng M."/>
            <person name="de Vries R.P."/>
            <person name="Hilden K."/>
            <person name="Makela M.R."/>
            <person name="Grigoriev I."/>
            <person name="Riley R."/>
        </authorList>
    </citation>
    <scope>NUCLEOTIDE SEQUENCE [LARGE SCALE GENOMIC DNA]</scope>
    <source>
        <strain evidence="1 2">FBCC195</strain>
    </source>
</reference>
<name>A0A2R6S6Q1_9APHY</name>
<keyword evidence="2" id="KW-1185">Reference proteome</keyword>
<accession>A0A2R6S6Q1</accession>
<sequence length="264" mass="29522">MQDDWNAEATDPEMLFLIFNLLPSLRILELNEVPVGENVSDPSIKLVVDRPLNGLTINTNGCLAWGSEVPPAQYMLRTMSFFRSIDTLRLNGPFYMDRTLADDAASTGSPPLALHAPKHLEIGNVYPLQPLVSMMHSQSLLQDVESLTIDVVVADDSEEMQALERLLIYVSPTLLHFVPPTCVHINLKAAGDVKMCFDQASSSITRLEDVLLALAARGSLNRVTISFSDFSCLRKETFQQIVSYFDDVFPRLRKKDILEVRRIG</sequence>
<evidence type="ECO:0000313" key="2">
    <source>
        <dbReference type="Proteomes" id="UP000186601"/>
    </source>
</evidence>
<evidence type="ECO:0000313" key="1">
    <source>
        <dbReference type="EMBL" id="PSS37946.1"/>
    </source>
</evidence>
<dbReference type="Proteomes" id="UP000186601">
    <property type="component" value="Unassembled WGS sequence"/>
</dbReference>
<organism evidence="1 2">
    <name type="scientific">Hermanssonia centrifuga</name>
    <dbReference type="NCBI Taxonomy" id="98765"/>
    <lineage>
        <taxon>Eukaryota</taxon>
        <taxon>Fungi</taxon>
        <taxon>Dikarya</taxon>
        <taxon>Basidiomycota</taxon>
        <taxon>Agaricomycotina</taxon>
        <taxon>Agaricomycetes</taxon>
        <taxon>Polyporales</taxon>
        <taxon>Meruliaceae</taxon>
        <taxon>Hermanssonia</taxon>
    </lineage>
</organism>
<protein>
    <submittedName>
        <fullName evidence="1">Uncharacterized protein</fullName>
    </submittedName>
</protein>
<dbReference type="EMBL" id="MLYV02000016">
    <property type="protein sequence ID" value="PSS37946.1"/>
    <property type="molecule type" value="Genomic_DNA"/>
</dbReference>